<dbReference type="EMBL" id="NJBA01000083">
    <property type="protein sequence ID" value="OWP44585.1"/>
    <property type="molecule type" value="Genomic_DNA"/>
</dbReference>
<feature type="domain" description="ParB-like N-terminal" evidence="1">
    <location>
        <begin position="2"/>
        <end position="60"/>
    </location>
</feature>
<gene>
    <name evidence="2" type="ORF">CEG18_29245</name>
</gene>
<dbReference type="InterPro" id="IPR050336">
    <property type="entry name" value="Chromosome_partition/occlusion"/>
</dbReference>
<dbReference type="Gene3D" id="3.90.1530.30">
    <property type="match status" value="1"/>
</dbReference>
<dbReference type="GO" id="GO:0005694">
    <property type="term" value="C:chromosome"/>
    <property type="evidence" value="ECO:0007669"/>
    <property type="project" value="TreeGrafter"/>
</dbReference>
<reference evidence="2 3" key="1">
    <citation type="submission" date="2017-06" db="EMBL/GenBank/DDBJ databases">
        <title>Draft genome of Pseudomonas nitroreducens DF05.</title>
        <authorList>
            <person name="Iyer R."/>
        </authorList>
    </citation>
    <scope>NUCLEOTIDE SEQUENCE [LARGE SCALE GENOMIC DNA]</scope>
    <source>
        <strain evidence="2 3">DF05</strain>
    </source>
</reference>
<dbReference type="InterPro" id="IPR036086">
    <property type="entry name" value="ParB/Sulfiredoxin_sf"/>
</dbReference>
<dbReference type="Pfam" id="PF02195">
    <property type="entry name" value="ParB_N"/>
    <property type="match status" value="1"/>
</dbReference>
<proteinExistence type="predicted"/>
<dbReference type="GO" id="GO:0007059">
    <property type="term" value="P:chromosome segregation"/>
    <property type="evidence" value="ECO:0007669"/>
    <property type="project" value="TreeGrafter"/>
</dbReference>
<protein>
    <recommendedName>
        <fullName evidence="1">ParB-like N-terminal domain-containing protein</fullName>
    </recommendedName>
</protein>
<evidence type="ECO:0000259" key="1">
    <source>
        <dbReference type="Pfam" id="PF02195"/>
    </source>
</evidence>
<dbReference type="InterPro" id="IPR003115">
    <property type="entry name" value="ParB_N"/>
</dbReference>
<name>A0A246F2Z8_PSENT</name>
<organism evidence="2 3">
    <name type="scientific">Pseudomonas nitroreducens</name>
    <dbReference type="NCBI Taxonomy" id="46680"/>
    <lineage>
        <taxon>Bacteria</taxon>
        <taxon>Pseudomonadati</taxon>
        <taxon>Pseudomonadota</taxon>
        <taxon>Gammaproteobacteria</taxon>
        <taxon>Pseudomonadales</taxon>
        <taxon>Pseudomonadaceae</taxon>
        <taxon>Pseudomonas</taxon>
    </lineage>
</organism>
<comment type="caution">
    <text evidence="2">The sequence shown here is derived from an EMBL/GenBank/DDBJ whole genome shotgun (WGS) entry which is preliminary data.</text>
</comment>
<dbReference type="RefSeq" id="WP_141099426.1">
    <property type="nucleotide sequence ID" value="NZ_NJBA01000083.1"/>
</dbReference>
<dbReference type="AlphaFoldDB" id="A0A246F2Z8"/>
<accession>A0A246F2Z8</accession>
<evidence type="ECO:0000313" key="2">
    <source>
        <dbReference type="EMBL" id="OWP44585.1"/>
    </source>
</evidence>
<sequence>MIKSIPLTKLVQSPRNVRRHGDPAADSELKASIAAHGLLQNLIVRPAARSKFEVEAGERRR</sequence>
<dbReference type="Proteomes" id="UP000198145">
    <property type="component" value="Unassembled WGS sequence"/>
</dbReference>
<dbReference type="PANTHER" id="PTHR33375">
    <property type="entry name" value="CHROMOSOME-PARTITIONING PROTEIN PARB-RELATED"/>
    <property type="match status" value="1"/>
</dbReference>
<dbReference type="PANTHER" id="PTHR33375:SF7">
    <property type="entry name" value="CHROMOSOME 2-PARTITIONING PROTEIN PARB-RELATED"/>
    <property type="match status" value="1"/>
</dbReference>
<dbReference type="SUPFAM" id="SSF110849">
    <property type="entry name" value="ParB/Sulfiredoxin"/>
    <property type="match status" value="1"/>
</dbReference>
<feature type="non-terminal residue" evidence="2">
    <location>
        <position position="61"/>
    </location>
</feature>
<evidence type="ECO:0000313" key="3">
    <source>
        <dbReference type="Proteomes" id="UP000198145"/>
    </source>
</evidence>